<dbReference type="PANTHER" id="PTHR40396:SF1">
    <property type="entry name" value="ATPASE AAA-TYPE CORE DOMAIN-CONTAINING PROTEIN"/>
    <property type="match status" value="1"/>
</dbReference>
<evidence type="ECO:0000313" key="2">
    <source>
        <dbReference type="EMBL" id="AKC95963.1"/>
    </source>
</evidence>
<dbReference type="PANTHER" id="PTHR40396">
    <property type="entry name" value="ATPASE-LIKE PROTEIN"/>
    <property type="match status" value="1"/>
</dbReference>
<dbReference type="PATRIC" id="fig|1069640.6.peg.1127"/>
<gene>
    <name evidence="2" type="ORF">VC03_05680</name>
</gene>
<sequence>MFIDLKIKNCYIFEKEVSFSMKADMRNKKFGFNVYKENNFNILKTAGIYGTNNSGKTCLVKCILAIKKILLNEENILEKNFFSNSNICELGVIFLHEGKKYSFDFKYDTVVRKYIYEKFSEIVKDSYGNEKEICWLKKDRINNIYESIDKKIEDEIKNISAPILIFNVIDNERFEYVKRMKEILIGFANKICVIDMTLIPITHTIELIKNGGNNQQKVIEFIKNADLYLDKIEYDNIGEGDTSRSFEKLLSTYNGIKVSSVKYDSLGTKKVTALASYIIEAIEEGKILVVDELDSSLHFVLTRAIVSMFNNELNKNAQLIFTVHDINLMDCKKLFRKEQIWFVHKDNTGVYVYSLADFKAKEGIRDTSDIIEKYKRGMLGALPEPNLIEVLLDIKEDDNNGS</sequence>
<accession>A0A0E3UV47</accession>
<dbReference type="InterPro" id="IPR003959">
    <property type="entry name" value="ATPase_AAA_core"/>
</dbReference>
<evidence type="ECO:0000313" key="3">
    <source>
        <dbReference type="Proteomes" id="UP000033103"/>
    </source>
</evidence>
<protein>
    <recommendedName>
        <fullName evidence="1">ATPase AAA-type core domain-containing protein</fullName>
    </recommendedName>
</protein>
<name>A0A0E3UV47_9FUSO</name>
<dbReference type="KEGG" id="sns:VC03_05680"/>
<proteinExistence type="predicted"/>
<dbReference type="STRING" id="187101.VC03_05680"/>
<organism evidence="2 3">
    <name type="scientific">Sneathia vaginalis</name>
    <dbReference type="NCBI Taxonomy" id="187101"/>
    <lineage>
        <taxon>Bacteria</taxon>
        <taxon>Fusobacteriati</taxon>
        <taxon>Fusobacteriota</taxon>
        <taxon>Fusobacteriia</taxon>
        <taxon>Fusobacteriales</taxon>
        <taxon>Leptotrichiaceae</taxon>
        <taxon>Sneathia</taxon>
    </lineage>
</organism>
<dbReference type="RefSeq" id="WP_046329067.1">
    <property type="nucleotide sequence ID" value="NZ_CP011280.1"/>
</dbReference>
<dbReference type="Gene3D" id="3.40.50.300">
    <property type="entry name" value="P-loop containing nucleotide triphosphate hydrolases"/>
    <property type="match status" value="1"/>
</dbReference>
<dbReference type="OrthoDB" id="9809324at2"/>
<dbReference type="HOGENOM" id="CLU_046693_2_0_0"/>
<dbReference type="InterPro" id="IPR027417">
    <property type="entry name" value="P-loop_NTPase"/>
</dbReference>
<dbReference type="AlphaFoldDB" id="A0A0E3UV47"/>
<dbReference type="Pfam" id="PF13304">
    <property type="entry name" value="AAA_21"/>
    <property type="match status" value="1"/>
</dbReference>
<feature type="domain" description="ATPase AAA-type core" evidence="1">
    <location>
        <begin position="261"/>
        <end position="330"/>
    </location>
</feature>
<dbReference type="EMBL" id="CP011280">
    <property type="protein sequence ID" value="AKC95963.1"/>
    <property type="molecule type" value="Genomic_DNA"/>
</dbReference>
<dbReference type="GO" id="GO:0016887">
    <property type="term" value="F:ATP hydrolysis activity"/>
    <property type="evidence" value="ECO:0007669"/>
    <property type="project" value="InterPro"/>
</dbReference>
<reference evidence="2 3" key="1">
    <citation type="journal article" date="2012" name="BMC Genomics">
        <title>Genomic sequence analysis and characterization of Sneathia amnii sp. nov.</title>
        <authorList>
            <consortium name="Vaginal Microbiome Consortium (additional members)"/>
            <person name="Harwich M.D.Jr."/>
            <person name="Serrano M.G."/>
            <person name="Fettweis J.M."/>
            <person name="Alves J.M."/>
            <person name="Reimers M.A."/>
            <person name="Buck G.A."/>
            <person name="Jefferson K.K."/>
        </authorList>
    </citation>
    <scope>NUCLEOTIDE SEQUENCE [LARGE SCALE GENOMIC DNA]</scope>
    <source>
        <strain evidence="2 3">SN35</strain>
    </source>
</reference>
<dbReference type="Proteomes" id="UP000033103">
    <property type="component" value="Chromosome"/>
</dbReference>
<evidence type="ECO:0000259" key="1">
    <source>
        <dbReference type="Pfam" id="PF13304"/>
    </source>
</evidence>
<dbReference type="GO" id="GO:0005524">
    <property type="term" value="F:ATP binding"/>
    <property type="evidence" value="ECO:0007669"/>
    <property type="project" value="InterPro"/>
</dbReference>
<dbReference type="SUPFAM" id="SSF52540">
    <property type="entry name" value="P-loop containing nucleoside triphosphate hydrolases"/>
    <property type="match status" value="1"/>
</dbReference>
<keyword evidence="3" id="KW-1185">Reference proteome</keyword>